<dbReference type="Pfam" id="PF00011">
    <property type="entry name" value="HSP20"/>
    <property type="match status" value="1"/>
</dbReference>
<evidence type="ECO:0000313" key="4">
    <source>
        <dbReference type="EMBL" id="PSN82397.1"/>
    </source>
</evidence>
<dbReference type="InterPro" id="IPR008978">
    <property type="entry name" value="HSP20-like_chaperone"/>
</dbReference>
<evidence type="ECO:0000259" key="3">
    <source>
        <dbReference type="PROSITE" id="PS01031"/>
    </source>
</evidence>
<dbReference type="Gene3D" id="2.60.40.790">
    <property type="match status" value="1"/>
</dbReference>
<gene>
    <name evidence="4" type="ORF">B9Q01_08135</name>
</gene>
<protein>
    <recommendedName>
        <fullName evidence="3">SHSP domain-containing protein</fullName>
    </recommendedName>
</protein>
<dbReference type="PANTHER" id="PTHR11527">
    <property type="entry name" value="HEAT-SHOCK PROTEIN 20 FAMILY MEMBER"/>
    <property type="match status" value="1"/>
</dbReference>
<sequence>MLYTGGCKMFAENVILTKKEDLTQGKKVSESGIHGYPAAFQSFSYPQLHTALVGSFEALLQGFRTAFYELLRPLSFGYAASEWLTYPARSWWSQVRYPLVDVLDKGDYYVVRAELPGFSKEQVDVLANRNVLQIRAERKLIADEGVYLHREILPEVFQRTITFPEEIVPSKIEAVMKDGILEIKILKSGARLEESMTKVSIH</sequence>
<feature type="domain" description="SHSP" evidence="3">
    <location>
        <begin position="90"/>
        <end position="202"/>
    </location>
</feature>
<dbReference type="CDD" id="cd06464">
    <property type="entry name" value="ACD_sHsps-like"/>
    <property type="match status" value="1"/>
</dbReference>
<dbReference type="InterPro" id="IPR031107">
    <property type="entry name" value="Small_HSP"/>
</dbReference>
<comment type="similarity">
    <text evidence="1 2">Belongs to the small heat shock protein (HSP20) family.</text>
</comment>
<evidence type="ECO:0000256" key="2">
    <source>
        <dbReference type="RuleBase" id="RU003616"/>
    </source>
</evidence>
<dbReference type="EMBL" id="NEXC01000077">
    <property type="protein sequence ID" value="PSN82397.1"/>
    <property type="molecule type" value="Genomic_DNA"/>
</dbReference>
<evidence type="ECO:0000313" key="5">
    <source>
        <dbReference type="Proteomes" id="UP000240880"/>
    </source>
</evidence>
<dbReference type="InterPro" id="IPR002068">
    <property type="entry name" value="A-crystallin/Hsp20_dom"/>
</dbReference>
<comment type="caution">
    <text evidence="4">The sequence shown here is derived from an EMBL/GenBank/DDBJ whole genome shotgun (WGS) entry which is preliminary data.</text>
</comment>
<dbReference type="Proteomes" id="UP000240880">
    <property type="component" value="Unassembled WGS sequence"/>
</dbReference>
<accession>A0A2R6A7S1</accession>
<name>A0A2R6A7S1_9ARCH</name>
<organism evidence="4 5">
    <name type="scientific">Candidatus Marsarchaeota G1 archaeon OSP_D</name>
    <dbReference type="NCBI Taxonomy" id="1978155"/>
    <lineage>
        <taxon>Archaea</taxon>
        <taxon>Candidatus Marsarchaeota</taxon>
        <taxon>Candidatus Marsarchaeota group 1</taxon>
    </lineage>
</organism>
<dbReference type="AlphaFoldDB" id="A0A2R6A7S1"/>
<proteinExistence type="inferred from homology"/>
<evidence type="ECO:0000256" key="1">
    <source>
        <dbReference type="PROSITE-ProRule" id="PRU00285"/>
    </source>
</evidence>
<dbReference type="SUPFAM" id="SSF49764">
    <property type="entry name" value="HSP20-like chaperones"/>
    <property type="match status" value="1"/>
</dbReference>
<reference evidence="4 5" key="1">
    <citation type="submission" date="2017-04" db="EMBL/GenBank/DDBJ databases">
        <title>Novel microbial lineages endemic to geothermal iron-oxide mats fill important gaps in the evolutionary history of Archaea.</title>
        <authorList>
            <person name="Jay Z.J."/>
            <person name="Beam J.P."/>
            <person name="Dlakic M."/>
            <person name="Rusch D.B."/>
            <person name="Kozubal M.A."/>
            <person name="Inskeep W.P."/>
        </authorList>
    </citation>
    <scope>NUCLEOTIDE SEQUENCE [LARGE SCALE GENOMIC DNA]</scope>
    <source>
        <strain evidence="4">OSP_D</strain>
    </source>
</reference>
<dbReference type="PROSITE" id="PS01031">
    <property type="entry name" value="SHSP"/>
    <property type="match status" value="1"/>
</dbReference>